<evidence type="ECO:0008006" key="3">
    <source>
        <dbReference type="Google" id="ProtNLM"/>
    </source>
</evidence>
<proteinExistence type="predicted"/>
<protein>
    <recommendedName>
        <fullName evidence="3">Iron-sulfur cluster loop</fullName>
    </recommendedName>
</protein>
<dbReference type="KEGG" id="mcub:MCBB_0968"/>
<dbReference type="InterPro" id="IPR014127">
    <property type="entry name" value="CHP02757"/>
</dbReference>
<reference evidence="1 2" key="1">
    <citation type="submission" date="2016-08" db="EMBL/GenBank/DDBJ databases">
        <authorList>
            <person name="Seilhamer J.J."/>
        </authorList>
    </citation>
    <scope>NUCLEOTIDE SEQUENCE [LARGE SCALE GENOMIC DNA]</scope>
    <source>
        <strain evidence="1">Buetzberg</strain>
    </source>
</reference>
<evidence type="ECO:0000313" key="1">
    <source>
        <dbReference type="EMBL" id="SCG85528.1"/>
    </source>
</evidence>
<dbReference type="PATRIC" id="fig|129848.4.peg.973"/>
<keyword evidence="2" id="KW-1185">Reference proteome</keyword>
<organism evidence="1 2">
    <name type="scientific">Methanobacterium congolense</name>
    <dbReference type="NCBI Taxonomy" id="118062"/>
    <lineage>
        <taxon>Archaea</taxon>
        <taxon>Methanobacteriati</taxon>
        <taxon>Methanobacteriota</taxon>
        <taxon>Methanomada group</taxon>
        <taxon>Methanobacteria</taxon>
        <taxon>Methanobacteriales</taxon>
        <taxon>Methanobacteriaceae</taxon>
        <taxon>Methanobacterium</taxon>
    </lineage>
</organism>
<dbReference type="RefSeq" id="WP_071906682.1">
    <property type="nucleotide sequence ID" value="NZ_LT607756.1"/>
</dbReference>
<name>A0A1D3L1T3_9EURY</name>
<gene>
    <name evidence="1" type="ORF">MCBB_0968</name>
</gene>
<dbReference type="EMBL" id="LT607756">
    <property type="protein sequence ID" value="SCG85528.1"/>
    <property type="molecule type" value="Genomic_DNA"/>
</dbReference>
<dbReference type="InterPro" id="IPR023170">
    <property type="entry name" value="HhH_base_excis_C"/>
</dbReference>
<dbReference type="Proteomes" id="UP000094707">
    <property type="component" value="Chromosome I"/>
</dbReference>
<dbReference type="Gene3D" id="1.10.1670.10">
    <property type="entry name" value="Helix-hairpin-Helix base-excision DNA repair enzymes (C-terminal)"/>
    <property type="match status" value="1"/>
</dbReference>
<dbReference type="SUPFAM" id="SSF48150">
    <property type="entry name" value="DNA-glycosylase"/>
    <property type="match status" value="1"/>
</dbReference>
<accession>A0A1D3L1T3</accession>
<dbReference type="Pfam" id="PF09674">
    <property type="entry name" value="DUF2400"/>
    <property type="match status" value="1"/>
</dbReference>
<sequence>MDEKGFANILVEELVDKIPVDSRHFLSENGIDPDNLDDANEIWKTFVRYNVDGGGIKSNIVYNHWIKLSESSILLNRRELIKEVSKLKDLKCYENFSTECPVTYKAGSLINSDNCYGNCDDCPFVSLTKELKWHKAHYRIAKILLETSKRLLIEDEDGSKNGNLNDIVSGLFLKYDGHSDQSKLATQELLNLFKGIKGYGTPPKVIVWMFSEMSSPVHNLNHWEMLDYHQFNPVDTHVGRLMERFGFLEKNNINYQKIEKKLNDLYPEEPRKLDFALYRLGAEMEQNICGKEPKCDLCHETFPKIFEGCHYRVKIQ</sequence>
<dbReference type="GeneID" id="30411817"/>
<dbReference type="GO" id="GO:0006281">
    <property type="term" value="P:DNA repair"/>
    <property type="evidence" value="ECO:0007669"/>
    <property type="project" value="InterPro"/>
</dbReference>
<dbReference type="GO" id="GO:0003824">
    <property type="term" value="F:catalytic activity"/>
    <property type="evidence" value="ECO:0007669"/>
    <property type="project" value="InterPro"/>
</dbReference>
<evidence type="ECO:0000313" key="2">
    <source>
        <dbReference type="Proteomes" id="UP000094707"/>
    </source>
</evidence>
<dbReference type="InterPro" id="IPR011257">
    <property type="entry name" value="DNA_glycosylase"/>
</dbReference>
<dbReference type="AlphaFoldDB" id="A0A1D3L1T3"/>